<name>A0A836A6E8_SHEEP</name>
<evidence type="ECO:0000313" key="3">
    <source>
        <dbReference type="Proteomes" id="UP000664991"/>
    </source>
</evidence>
<reference evidence="2 3" key="1">
    <citation type="submission" date="2020-12" db="EMBL/GenBank/DDBJ databases">
        <title>De novo assembly of Tibetan sheep genome.</title>
        <authorList>
            <person name="Li X."/>
        </authorList>
    </citation>
    <scope>NUCLEOTIDE SEQUENCE [LARGE SCALE GENOMIC DNA]</scope>
    <source>
        <tissue evidence="2">Heart</tissue>
    </source>
</reference>
<gene>
    <name evidence="2" type="ORF">JEQ12_003467</name>
</gene>
<evidence type="ECO:0000256" key="1">
    <source>
        <dbReference type="SAM" id="MobiDB-lite"/>
    </source>
</evidence>
<dbReference type="Proteomes" id="UP000664991">
    <property type="component" value="Unassembled WGS sequence"/>
</dbReference>
<feature type="compositionally biased region" description="Basic and acidic residues" evidence="1">
    <location>
        <begin position="37"/>
        <end position="74"/>
    </location>
</feature>
<sequence length="82" mass="9209">MSPKPPDTTQEDAFREEHSPETRTQTQGYLQAPDDDVLPKPESDWFLKRRVGGRSDAEPGPKSSRELRSLERDGSGAGRSWP</sequence>
<dbReference type="AlphaFoldDB" id="A0A836A6E8"/>
<feature type="compositionally biased region" description="Basic and acidic residues" evidence="1">
    <location>
        <begin position="12"/>
        <end position="21"/>
    </location>
</feature>
<protein>
    <submittedName>
        <fullName evidence="2">Uncharacterized protein</fullName>
    </submittedName>
</protein>
<evidence type="ECO:0000313" key="2">
    <source>
        <dbReference type="EMBL" id="KAG5202077.1"/>
    </source>
</evidence>
<accession>A0A836A6E8</accession>
<proteinExistence type="predicted"/>
<feature type="region of interest" description="Disordered" evidence="1">
    <location>
        <begin position="1"/>
        <end position="82"/>
    </location>
</feature>
<comment type="caution">
    <text evidence="2">The sequence shown here is derived from an EMBL/GenBank/DDBJ whole genome shotgun (WGS) entry which is preliminary data.</text>
</comment>
<dbReference type="EMBL" id="JAEMGP010000012">
    <property type="protein sequence ID" value="KAG5202077.1"/>
    <property type="molecule type" value="Genomic_DNA"/>
</dbReference>
<organism evidence="2 3">
    <name type="scientific">Ovis aries</name>
    <name type="common">Sheep</name>
    <dbReference type="NCBI Taxonomy" id="9940"/>
    <lineage>
        <taxon>Eukaryota</taxon>
        <taxon>Metazoa</taxon>
        <taxon>Chordata</taxon>
        <taxon>Craniata</taxon>
        <taxon>Vertebrata</taxon>
        <taxon>Euteleostomi</taxon>
        <taxon>Mammalia</taxon>
        <taxon>Eutheria</taxon>
        <taxon>Laurasiatheria</taxon>
        <taxon>Artiodactyla</taxon>
        <taxon>Ruminantia</taxon>
        <taxon>Pecora</taxon>
        <taxon>Bovidae</taxon>
        <taxon>Caprinae</taxon>
        <taxon>Ovis</taxon>
    </lineage>
</organism>